<keyword evidence="4" id="KW-1185">Reference proteome</keyword>
<evidence type="ECO:0000313" key="3">
    <source>
        <dbReference type="EMBL" id="SKB63094.1"/>
    </source>
</evidence>
<dbReference type="InterPro" id="IPR036890">
    <property type="entry name" value="HATPase_C_sf"/>
</dbReference>
<evidence type="ECO:0000313" key="4">
    <source>
        <dbReference type="Proteomes" id="UP000190852"/>
    </source>
</evidence>
<dbReference type="EMBL" id="FUYQ01000014">
    <property type="protein sequence ID" value="SKB63094.1"/>
    <property type="molecule type" value="Genomic_DNA"/>
</dbReference>
<dbReference type="InterPro" id="IPR050640">
    <property type="entry name" value="Bact_2-comp_sensor_kinase"/>
</dbReference>
<accession>A0A1T5CUK8</accession>
<dbReference type="Pfam" id="PF06580">
    <property type="entry name" value="His_kinase"/>
    <property type="match status" value="1"/>
</dbReference>
<dbReference type="GO" id="GO:0016020">
    <property type="term" value="C:membrane"/>
    <property type="evidence" value="ECO:0007669"/>
    <property type="project" value="InterPro"/>
</dbReference>
<evidence type="ECO:0000259" key="2">
    <source>
        <dbReference type="Pfam" id="PF06580"/>
    </source>
</evidence>
<keyword evidence="3" id="KW-0808">Transferase</keyword>
<dbReference type="SUPFAM" id="SSF55874">
    <property type="entry name" value="ATPase domain of HSP90 chaperone/DNA topoisomerase II/histidine kinase"/>
    <property type="match status" value="1"/>
</dbReference>
<protein>
    <submittedName>
        <fullName evidence="3">Histidine kinase</fullName>
    </submittedName>
</protein>
<dbReference type="AlphaFoldDB" id="A0A1T5CUK8"/>
<feature type="transmembrane region" description="Helical" evidence="1">
    <location>
        <begin position="81"/>
        <end position="103"/>
    </location>
</feature>
<dbReference type="PANTHER" id="PTHR34220:SF7">
    <property type="entry name" value="SENSOR HISTIDINE KINASE YPDA"/>
    <property type="match status" value="1"/>
</dbReference>
<reference evidence="4" key="1">
    <citation type="submission" date="2017-02" db="EMBL/GenBank/DDBJ databases">
        <authorList>
            <person name="Varghese N."/>
            <person name="Submissions S."/>
        </authorList>
    </citation>
    <scope>NUCLEOTIDE SEQUENCE [LARGE SCALE GENOMIC DNA]</scope>
    <source>
        <strain evidence="4">DSM 24967</strain>
    </source>
</reference>
<proteinExistence type="predicted"/>
<evidence type="ECO:0000256" key="1">
    <source>
        <dbReference type="SAM" id="Phobius"/>
    </source>
</evidence>
<dbReference type="PANTHER" id="PTHR34220">
    <property type="entry name" value="SENSOR HISTIDINE KINASE YPDA"/>
    <property type="match status" value="1"/>
</dbReference>
<feature type="domain" description="Signal transduction histidine kinase internal region" evidence="2">
    <location>
        <begin position="159"/>
        <end position="237"/>
    </location>
</feature>
<name>A0A1T5CUK8_9BACT</name>
<keyword evidence="1" id="KW-0472">Membrane</keyword>
<dbReference type="InterPro" id="IPR010559">
    <property type="entry name" value="Sig_transdc_His_kin_internal"/>
</dbReference>
<feature type="transmembrane region" description="Helical" evidence="1">
    <location>
        <begin position="115"/>
        <end position="133"/>
    </location>
</feature>
<feature type="transmembrane region" description="Helical" evidence="1">
    <location>
        <begin position="7"/>
        <end position="27"/>
    </location>
</feature>
<keyword evidence="3" id="KW-0418">Kinase</keyword>
<dbReference type="GO" id="GO:0000155">
    <property type="term" value="F:phosphorelay sensor kinase activity"/>
    <property type="evidence" value="ECO:0007669"/>
    <property type="project" value="InterPro"/>
</dbReference>
<dbReference type="RefSeq" id="WP_079683600.1">
    <property type="nucleotide sequence ID" value="NZ_FUYQ01000014.1"/>
</dbReference>
<dbReference type="Proteomes" id="UP000190852">
    <property type="component" value="Unassembled WGS sequence"/>
</dbReference>
<keyword evidence="1" id="KW-0812">Transmembrane</keyword>
<gene>
    <name evidence="3" type="ORF">SAMN05660349_02101</name>
</gene>
<feature type="transmembrane region" description="Helical" evidence="1">
    <location>
        <begin position="47"/>
        <end position="65"/>
    </location>
</feature>
<sequence length="349" mass="41304">MKRFEKWFWIIPLFVALIVMTGIRLVTDTPNGYKFWERPISQNLIEWIGASIMAYLFQAFMYYLLKRNEKYTDKLNLKRLLIEYLIIVVVGLLFINPCVMIIHHFINDPVDLDDLVIASVIFTLVLIFIYSFYRGSQILDAYIEQRLQNEKVKSIQAETELKYLKAQFRPHFLFNTLNTIYFQIDEQNEAPRRTIEKLSELLRYQLYDVNHSVTVEQEFQFIETYMEVQRLRMKESLKLETFFDPALKPYHIQSLLLLPLVENAFKYVGGDYWIQIDARLEKGNRMTLEVRNSIPANTVNNSKKGIGLENLQRQLELLYAGKHKLQYIKSNGTYVAHMEIELVKKTTIG</sequence>
<keyword evidence="1" id="KW-1133">Transmembrane helix</keyword>
<organism evidence="3 4">
    <name type="scientific">Parabacteroides chartae</name>
    <dbReference type="NCBI Taxonomy" id="1037355"/>
    <lineage>
        <taxon>Bacteria</taxon>
        <taxon>Pseudomonadati</taxon>
        <taxon>Bacteroidota</taxon>
        <taxon>Bacteroidia</taxon>
        <taxon>Bacteroidales</taxon>
        <taxon>Tannerellaceae</taxon>
        <taxon>Parabacteroides</taxon>
    </lineage>
</organism>